<proteinExistence type="predicted"/>
<dbReference type="Proteomes" id="UP001333110">
    <property type="component" value="Unassembled WGS sequence"/>
</dbReference>
<comment type="caution">
    <text evidence="1">The sequence shown here is derived from an EMBL/GenBank/DDBJ whole genome shotgun (WGS) entry which is preliminary data.</text>
</comment>
<sequence length="166" mass="19100">MLKAVRFADDTKLSGAVDMTEGWDAIQRDLDKLEKWARVKAKCRFLHLDQGNPWCQYRLEDKGIESHPAEKDLGVLVDEKLDVSQQCALAHHQTPHLQYCMQLCGPQHEKDMDLLERVQRRATKMIRGLQHLSYEDRLRELGVVQPGEEKPPRRPYCGLSVLKGGL</sequence>
<accession>A0AAN7RVK3</accession>
<keyword evidence="2" id="KW-1185">Reference proteome</keyword>
<evidence type="ECO:0000313" key="2">
    <source>
        <dbReference type="Proteomes" id="UP001333110"/>
    </source>
</evidence>
<dbReference type="EMBL" id="JAUNZN010000007">
    <property type="protein sequence ID" value="KAK4818702.1"/>
    <property type="molecule type" value="Genomic_DNA"/>
</dbReference>
<evidence type="ECO:0008006" key="3">
    <source>
        <dbReference type="Google" id="ProtNLM"/>
    </source>
</evidence>
<dbReference type="AlphaFoldDB" id="A0AAN7RVK3"/>
<reference evidence="1 2" key="1">
    <citation type="journal article" date="2023" name="J. Hered.">
        <title>Chromosome-level genome of the wood stork (Mycteria americana) provides insight into avian chromosome evolution.</title>
        <authorList>
            <person name="Flamio R. Jr."/>
            <person name="Ramstad K.M."/>
        </authorList>
    </citation>
    <scope>NUCLEOTIDE SEQUENCE [LARGE SCALE GENOMIC DNA]</scope>
    <source>
        <strain evidence="1">JAX WOST 10</strain>
    </source>
</reference>
<name>A0AAN7RVK3_MYCAM</name>
<organism evidence="1 2">
    <name type="scientific">Mycteria americana</name>
    <name type="common">Wood stork</name>
    <dbReference type="NCBI Taxonomy" id="33587"/>
    <lineage>
        <taxon>Eukaryota</taxon>
        <taxon>Metazoa</taxon>
        <taxon>Chordata</taxon>
        <taxon>Craniata</taxon>
        <taxon>Vertebrata</taxon>
        <taxon>Euteleostomi</taxon>
        <taxon>Archelosauria</taxon>
        <taxon>Archosauria</taxon>
        <taxon>Dinosauria</taxon>
        <taxon>Saurischia</taxon>
        <taxon>Theropoda</taxon>
        <taxon>Coelurosauria</taxon>
        <taxon>Aves</taxon>
        <taxon>Neognathae</taxon>
        <taxon>Neoaves</taxon>
        <taxon>Aequornithes</taxon>
        <taxon>Ciconiiformes</taxon>
        <taxon>Ciconiidae</taxon>
        <taxon>Mycteria</taxon>
    </lineage>
</organism>
<gene>
    <name evidence="1" type="ORF">QYF61_017923</name>
</gene>
<evidence type="ECO:0000313" key="1">
    <source>
        <dbReference type="EMBL" id="KAK4818702.1"/>
    </source>
</evidence>
<dbReference type="PANTHER" id="PTHR33332">
    <property type="entry name" value="REVERSE TRANSCRIPTASE DOMAIN-CONTAINING PROTEIN"/>
    <property type="match status" value="1"/>
</dbReference>
<protein>
    <recommendedName>
        <fullName evidence="3">Rna-directed dna polymerase from mobile element jockey-like</fullName>
    </recommendedName>
</protein>